<dbReference type="PANTHER" id="PTHR15644">
    <property type="entry name" value="OSTEOPETROSIS ASSOCIATED TRANSMEMBRANE PROTEIN 1"/>
    <property type="match status" value="1"/>
</dbReference>
<keyword evidence="1" id="KW-0472">Membrane</keyword>
<dbReference type="PANTHER" id="PTHR15644:SF2">
    <property type="entry name" value="OSTEOPETROSIS-ASSOCIATED TRANSMEMBRANE PROTEIN 1"/>
    <property type="match status" value="1"/>
</dbReference>
<feature type="transmembrane region" description="Helical" evidence="1">
    <location>
        <begin position="201"/>
        <end position="222"/>
    </location>
</feature>
<proteinExistence type="predicted"/>
<feature type="chain" id="PRO_5034241438" evidence="2">
    <location>
        <begin position="23"/>
        <end position="369"/>
    </location>
</feature>
<evidence type="ECO:0000256" key="1">
    <source>
        <dbReference type="SAM" id="Phobius"/>
    </source>
</evidence>
<organism evidence="3">
    <name type="scientific">Culex pipiens</name>
    <name type="common">House mosquito</name>
    <dbReference type="NCBI Taxonomy" id="7175"/>
    <lineage>
        <taxon>Eukaryota</taxon>
        <taxon>Metazoa</taxon>
        <taxon>Ecdysozoa</taxon>
        <taxon>Arthropoda</taxon>
        <taxon>Hexapoda</taxon>
        <taxon>Insecta</taxon>
        <taxon>Pterygota</taxon>
        <taxon>Neoptera</taxon>
        <taxon>Endopterygota</taxon>
        <taxon>Diptera</taxon>
        <taxon>Nematocera</taxon>
        <taxon>Culicoidea</taxon>
        <taxon>Culicidae</taxon>
        <taxon>Culicinae</taxon>
        <taxon>Culicini</taxon>
        <taxon>Culex</taxon>
        <taxon>Culex</taxon>
    </lineage>
</organism>
<sequence>MTRLAWKISVLYAAFLVPFVIADDLPPYNCDAVFKFEGQFEKIVALIPYHVYPIYTLCTNVQFAKEYRAAMELYEQAASDPVCARMNFKRSRVNLIDMMHDQLVSLWSTANCQDCLDRANETREFLAHFDELDKCLTKHLLSPCDPCAESYGSIQGQYEGLVRGHKDTICVDVEDRMNQTRHRWSAEFNCCKNKQHSKTSFIGAASAFCSVPLVFYAIMFFVTRRKERVEELVAGVTRDAEPQAGTSREGMNGMVVEGGGAEEDDSDDEPIGRKEIDGEEEFQAERKLNNLDVIRESDEPKEGQLLDIVSNTSGSTVDVNLDRSGMKGVSDEEDDVSILGAMKAVGDRVDQRLLKNNCKHLNKPLCCAL</sequence>
<dbReference type="EMBL" id="HBUE01120364">
    <property type="protein sequence ID" value="CAG6492202.1"/>
    <property type="molecule type" value="Transcribed_RNA"/>
</dbReference>
<dbReference type="AlphaFoldDB" id="A0A8D8CJB9"/>
<keyword evidence="1 3" id="KW-0812">Transmembrane</keyword>
<evidence type="ECO:0000313" key="3">
    <source>
        <dbReference type="EMBL" id="CAG6492202.1"/>
    </source>
</evidence>
<protein>
    <submittedName>
        <fullName evidence="3">Osteopetrosis-associated transmembrane protein 1</fullName>
    </submittedName>
</protein>
<feature type="signal peptide" evidence="2">
    <location>
        <begin position="1"/>
        <end position="22"/>
    </location>
</feature>
<reference evidence="3" key="1">
    <citation type="submission" date="2021-05" db="EMBL/GenBank/DDBJ databases">
        <authorList>
            <person name="Alioto T."/>
            <person name="Alioto T."/>
            <person name="Gomez Garrido J."/>
        </authorList>
    </citation>
    <scope>NUCLEOTIDE SEQUENCE</scope>
</reference>
<keyword evidence="2" id="KW-0732">Signal</keyword>
<evidence type="ECO:0000256" key="2">
    <source>
        <dbReference type="SAM" id="SignalP"/>
    </source>
</evidence>
<name>A0A8D8CJB9_CULPI</name>
<dbReference type="Pfam" id="PF09777">
    <property type="entry name" value="OSTMP1"/>
    <property type="match status" value="1"/>
</dbReference>
<dbReference type="GO" id="GO:0005829">
    <property type="term" value="C:cytosol"/>
    <property type="evidence" value="ECO:0007669"/>
    <property type="project" value="TreeGrafter"/>
</dbReference>
<dbReference type="InterPro" id="IPR019172">
    <property type="entry name" value="Osteopetrosis-assoc_TM_1"/>
</dbReference>
<keyword evidence="1" id="KW-1133">Transmembrane helix</keyword>
<accession>A0A8D8CJB9</accession>